<dbReference type="OrthoDB" id="9806940at2"/>
<evidence type="ECO:0000256" key="3">
    <source>
        <dbReference type="ARBA" id="ARBA00023002"/>
    </source>
</evidence>
<evidence type="ECO:0000313" key="9">
    <source>
        <dbReference type="Proteomes" id="UP000182836"/>
    </source>
</evidence>
<reference evidence="7 9" key="2">
    <citation type="submission" date="2016-10" db="EMBL/GenBank/DDBJ databases">
        <authorList>
            <person name="de Groot N.N."/>
        </authorList>
    </citation>
    <scope>NUCLEOTIDE SEQUENCE [LARGE SCALE GENOMIC DNA]</scope>
    <source>
        <strain evidence="7 9">DSM 2895</strain>
    </source>
</reference>
<proteinExistence type="inferred from homology"/>
<reference evidence="6 8" key="1">
    <citation type="submission" date="2015-07" db="EMBL/GenBank/DDBJ databases">
        <title>Fjat-14205 dsm 2895.</title>
        <authorList>
            <person name="Liu B."/>
            <person name="Wang J."/>
            <person name="Zhu Y."/>
            <person name="Liu G."/>
            <person name="Chen Q."/>
            <person name="Chen Z."/>
            <person name="Lan J."/>
            <person name="Che J."/>
            <person name="Ge C."/>
            <person name="Shi H."/>
            <person name="Pan Z."/>
            <person name="Liu X."/>
        </authorList>
    </citation>
    <scope>NUCLEOTIDE SEQUENCE [LARGE SCALE GENOMIC DNA]</scope>
    <source>
        <strain evidence="6 8">DSM 2895</strain>
    </source>
</reference>
<dbReference type="InterPro" id="IPR050129">
    <property type="entry name" value="Zn_alcohol_dh"/>
</dbReference>
<dbReference type="AlphaFoldDB" id="A0A0D1VGR7"/>
<dbReference type="EMBL" id="LGUG01000004">
    <property type="protein sequence ID" value="KON96335.1"/>
    <property type="molecule type" value="Genomic_DNA"/>
</dbReference>
<evidence type="ECO:0000256" key="4">
    <source>
        <dbReference type="RuleBase" id="RU361277"/>
    </source>
</evidence>
<dbReference type="STRING" id="47500.AF333_13465"/>
<gene>
    <name evidence="6" type="ORF">AF333_13465</name>
    <name evidence="7" type="ORF">SAMN04487909_102247</name>
</gene>
<sequence length="350" mass="37540">MRAAQILEHRKPLSIGAVPDPTPGLHDVIVRIEACGVCRSDWHAWMGDWEWIGLSPQLPIIPGHEFGGVVEAVGKEVKNFRPGDRVTAPFHEGCSHCSNCLGGHSNRCDNLQIFGFSYDGAYAEYVKVPQADFNLVRLPDEVDTITAAAIGCRYMTGYHGVMRSNVKPGNWLVVYGAGGVGLSAVQVGNAVGAQVIAIDVDDAKLEKAKEEGATTVVNARRENVVEAIKEVTQGGAHASIEALGIRETILNSVLSLRKGGRHVQIGLTTKDEGGLVGLPVDAITAMELEIVGSLGNPRSEYDGLLSLIARGKLNPKSLVSREVALDDVSVILDDMTNYKTFGFNVITQFS</sequence>
<dbReference type="InterPro" id="IPR020843">
    <property type="entry name" value="ER"/>
</dbReference>
<dbReference type="EMBL" id="FNED01000002">
    <property type="protein sequence ID" value="SDI24319.1"/>
    <property type="molecule type" value="Genomic_DNA"/>
</dbReference>
<keyword evidence="2 4" id="KW-0862">Zinc</keyword>
<dbReference type="RefSeq" id="WP_043064020.1">
    <property type="nucleotide sequence ID" value="NZ_BJOA01000009.1"/>
</dbReference>
<keyword evidence="1 4" id="KW-0479">Metal-binding</keyword>
<keyword evidence="3" id="KW-0560">Oxidoreductase</keyword>
<dbReference type="GeneID" id="42306181"/>
<dbReference type="InterPro" id="IPR013154">
    <property type="entry name" value="ADH-like_N"/>
</dbReference>
<evidence type="ECO:0000256" key="2">
    <source>
        <dbReference type="ARBA" id="ARBA00022833"/>
    </source>
</evidence>
<dbReference type="InterPro" id="IPR036291">
    <property type="entry name" value="NAD(P)-bd_dom_sf"/>
</dbReference>
<dbReference type="InterPro" id="IPR011032">
    <property type="entry name" value="GroES-like_sf"/>
</dbReference>
<dbReference type="SUPFAM" id="SSF50129">
    <property type="entry name" value="GroES-like"/>
    <property type="match status" value="1"/>
</dbReference>
<dbReference type="SMART" id="SM00829">
    <property type="entry name" value="PKS_ER"/>
    <property type="match status" value="1"/>
</dbReference>
<name>A0A0D1VGR7_ANEMI</name>
<organism evidence="6 8">
    <name type="scientific">Aneurinibacillus migulanus</name>
    <name type="common">Bacillus migulanus</name>
    <dbReference type="NCBI Taxonomy" id="47500"/>
    <lineage>
        <taxon>Bacteria</taxon>
        <taxon>Bacillati</taxon>
        <taxon>Bacillota</taxon>
        <taxon>Bacilli</taxon>
        <taxon>Bacillales</taxon>
        <taxon>Paenibacillaceae</taxon>
        <taxon>Aneurinibacillus group</taxon>
        <taxon>Aneurinibacillus</taxon>
    </lineage>
</organism>
<comment type="similarity">
    <text evidence="4">Belongs to the zinc-containing alcohol dehydrogenase family.</text>
</comment>
<dbReference type="PROSITE" id="PS00059">
    <property type="entry name" value="ADH_ZINC"/>
    <property type="match status" value="1"/>
</dbReference>
<evidence type="ECO:0000259" key="5">
    <source>
        <dbReference type="SMART" id="SM00829"/>
    </source>
</evidence>
<dbReference type="InterPro" id="IPR013149">
    <property type="entry name" value="ADH-like_C"/>
</dbReference>
<dbReference type="Pfam" id="PF00107">
    <property type="entry name" value="ADH_zinc_N"/>
    <property type="match status" value="1"/>
</dbReference>
<dbReference type="Proteomes" id="UP000182836">
    <property type="component" value="Unassembled WGS sequence"/>
</dbReference>
<dbReference type="GO" id="GO:0016491">
    <property type="term" value="F:oxidoreductase activity"/>
    <property type="evidence" value="ECO:0007669"/>
    <property type="project" value="UniProtKB-KW"/>
</dbReference>
<dbReference type="CDD" id="cd08260">
    <property type="entry name" value="Zn_ADH6"/>
    <property type="match status" value="1"/>
</dbReference>
<dbReference type="SUPFAM" id="SSF51735">
    <property type="entry name" value="NAD(P)-binding Rossmann-fold domains"/>
    <property type="match status" value="1"/>
</dbReference>
<evidence type="ECO:0000313" key="6">
    <source>
        <dbReference type="EMBL" id="KON96335.1"/>
    </source>
</evidence>
<evidence type="ECO:0000313" key="8">
    <source>
        <dbReference type="Proteomes" id="UP000037269"/>
    </source>
</evidence>
<feature type="domain" description="Enoyl reductase (ER)" evidence="5">
    <location>
        <begin position="8"/>
        <end position="346"/>
    </location>
</feature>
<protein>
    <submittedName>
        <fullName evidence="6 7">Alcohol dehydrogenase</fullName>
    </submittedName>
</protein>
<evidence type="ECO:0000313" key="7">
    <source>
        <dbReference type="EMBL" id="SDI24319.1"/>
    </source>
</evidence>
<keyword evidence="8" id="KW-1185">Reference proteome</keyword>
<dbReference type="InterPro" id="IPR002328">
    <property type="entry name" value="ADH_Zn_CS"/>
</dbReference>
<comment type="cofactor">
    <cofactor evidence="4">
        <name>Zn(2+)</name>
        <dbReference type="ChEBI" id="CHEBI:29105"/>
    </cofactor>
</comment>
<evidence type="ECO:0000256" key="1">
    <source>
        <dbReference type="ARBA" id="ARBA00022723"/>
    </source>
</evidence>
<accession>A0A0D1VGR7</accession>
<dbReference type="PATRIC" id="fig|47500.8.peg.1460"/>
<dbReference type="Gene3D" id="3.40.50.720">
    <property type="entry name" value="NAD(P)-binding Rossmann-like Domain"/>
    <property type="match status" value="1"/>
</dbReference>
<dbReference type="GO" id="GO:0008270">
    <property type="term" value="F:zinc ion binding"/>
    <property type="evidence" value="ECO:0007669"/>
    <property type="project" value="InterPro"/>
</dbReference>
<dbReference type="Proteomes" id="UP000037269">
    <property type="component" value="Unassembled WGS sequence"/>
</dbReference>
<dbReference type="Gene3D" id="3.90.180.10">
    <property type="entry name" value="Medium-chain alcohol dehydrogenases, catalytic domain"/>
    <property type="match status" value="1"/>
</dbReference>
<dbReference type="PANTHER" id="PTHR43401:SF5">
    <property type="entry name" value="ALCOHOL DEHYDROGENASE-RELATED"/>
    <property type="match status" value="1"/>
</dbReference>
<dbReference type="Pfam" id="PF08240">
    <property type="entry name" value="ADH_N"/>
    <property type="match status" value="1"/>
</dbReference>
<dbReference type="PANTHER" id="PTHR43401">
    <property type="entry name" value="L-THREONINE 3-DEHYDROGENASE"/>
    <property type="match status" value="1"/>
</dbReference>